<dbReference type="SMART" id="SM00332">
    <property type="entry name" value="PP2Cc"/>
    <property type="match status" value="1"/>
</dbReference>
<feature type="compositionally biased region" description="Acidic residues" evidence="3">
    <location>
        <begin position="708"/>
        <end position="717"/>
    </location>
</feature>
<proteinExistence type="predicted"/>
<organism evidence="5 6">
    <name type="scientific">Tritrichomonas musculus</name>
    <dbReference type="NCBI Taxonomy" id="1915356"/>
    <lineage>
        <taxon>Eukaryota</taxon>
        <taxon>Metamonada</taxon>
        <taxon>Parabasalia</taxon>
        <taxon>Tritrichomonadida</taxon>
        <taxon>Tritrichomonadidae</taxon>
        <taxon>Tritrichomonas</taxon>
    </lineage>
</organism>
<evidence type="ECO:0000256" key="1">
    <source>
        <dbReference type="ARBA" id="ARBA00022614"/>
    </source>
</evidence>
<evidence type="ECO:0000313" key="6">
    <source>
        <dbReference type="Proteomes" id="UP001470230"/>
    </source>
</evidence>
<name>A0ABR2KFD5_9EUKA</name>
<evidence type="ECO:0000259" key="4">
    <source>
        <dbReference type="PROSITE" id="PS51746"/>
    </source>
</evidence>
<evidence type="ECO:0000256" key="2">
    <source>
        <dbReference type="ARBA" id="ARBA00022737"/>
    </source>
</evidence>
<dbReference type="Pfam" id="PF00481">
    <property type="entry name" value="PP2C"/>
    <property type="match status" value="1"/>
</dbReference>
<dbReference type="InterPro" id="IPR051071">
    <property type="entry name" value="LRR-bact_E3_ubiq_ligases"/>
</dbReference>
<keyword evidence="1" id="KW-0433">Leucine-rich repeat</keyword>
<dbReference type="InterPro" id="IPR001932">
    <property type="entry name" value="PPM-type_phosphatase-like_dom"/>
</dbReference>
<dbReference type="InterPro" id="IPR001611">
    <property type="entry name" value="Leu-rich_rpt"/>
</dbReference>
<dbReference type="PROSITE" id="PS51746">
    <property type="entry name" value="PPM_2"/>
    <property type="match status" value="1"/>
</dbReference>
<dbReference type="SUPFAM" id="SSF52058">
    <property type="entry name" value="L domain-like"/>
    <property type="match status" value="3"/>
</dbReference>
<sequence>MGPDASIQKLPSNIRSLDLTDKNLTFIPITFSKKSKLTTFILSKNNIHELPKNLKNLKTLVMSFNNITEINSDMLDGLLSYPCIESLDFSYNLLQCFPSQALNIKTLKTLTLFGNQITSLNCSSESQLTFLDLGRNELKSVPNIPESLQTLILDCNMIKNINKINNPSKITKLCVSRNQLESFNPYSAFPLLTTLDISDNKLSSLPNFSKIAPHLRKLDASNNFINELPQFPRTLSEIIMRNNRLTGLNSNFTSLPCLVFADLSQNLIDELPVLPRVLQTFIIFDNNIKTIQPTVAMEMFRLYLMNNELEEIPLFKSNALVEYYLSSNKIKNINCKNLSKVANRLDISNNLVEELPVDLFIVPKAQNGVKITHIFAYHNQIKKLPTEFLSSEIIALNLSQNPIQELPEILPATLEQLYINKCNLKSLPPPDKENDDIIELISPNNQISEIPFYSKLVTLNLSNNLFKKLPKLPETLQFLDISGNMIDNLDSLIDNDVIITPHLEYLDVSFNKLTNWPDNLNLPSLQTLKLRGNENLKANFSEISTFLPSITFLDATETCLEFTDESLAPLKQVLLSENVQILRVKKPKNKPKIEEEKTEEETEKKKSDSDDENAQKNNDKEEEEEEERRTNKEKSSEKLEEEEEDDREGDVYLNTFPVNVSPIPKTVRIAYSTFRHEREVNEDIVMFHRCQKMAKEGENDGKKGQIEIEIEEEENESEEKATKSETETEKNAENNEKDKINNETIFAAIFDSRSSGKVASAGSCALKKLINSRSIEFTSDFFSEVCNSIGEVLHNKSIFDGSSIAITMVNNRDIYYTTVGDMKIIISNGQKDGFRFIQKDIESGRNCGNKTFGQLSISKIVGDYLVYGTDISPEVNSLSLNDDDRFVVMICAAVYEMLSYDQFGEIFSVCENANEIASAIKSTTIGNMSSDNISVVVIDVST</sequence>
<feature type="region of interest" description="Disordered" evidence="3">
    <location>
        <begin position="587"/>
        <end position="653"/>
    </location>
</feature>
<keyword evidence="2" id="KW-0677">Repeat</keyword>
<dbReference type="InterPro" id="IPR032675">
    <property type="entry name" value="LRR_dom_sf"/>
</dbReference>
<dbReference type="SMART" id="SM00364">
    <property type="entry name" value="LRR_BAC"/>
    <property type="match status" value="11"/>
</dbReference>
<feature type="domain" description="PPM-type phosphatase" evidence="4">
    <location>
        <begin position="722"/>
        <end position="940"/>
    </location>
</feature>
<comment type="caution">
    <text evidence="5">The sequence shown here is derived from an EMBL/GenBank/DDBJ whole genome shotgun (WGS) entry which is preliminary data.</text>
</comment>
<dbReference type="PROSITE" id="PS51450">
    <property type="entry name" value="LRR"/>
    <property type="match status" value="5"/>
</dbReference>
<feature type="compositionally biased region" description="Basic and acidic residues" evidence="3">
    <location>
        <begin position="718"/>
        <end position="738"/>
    </location>
</feature>
<dbReference type="Proteomes" id="UP001470230">
    <property type="component" value="Unassembled WGS sequence"/>
</dbReference>
<dbReference type="PANTHER" id="PTHR47114:SF2">
    <property type="entry name" value="OLIGODENDROCYTE-MYELIN GLYCOPROTEIN"/>
    <property type="match status" value="1"/>
</dbReference>
<dbReference type="SMART" id="SM00369">
    <property type="entry name" value="LRR_TYP"/>
    <property type="match status" value="7"/>
</dbReference>
<protein>
    <submittedName>
        <fullName evidence="5">Leucine-rich repeat-containing protein 63</fullName>
    </submittedName>
</protein>
<dbReference type="PANTHER" id="PTHR47114">
    <property type="match status" value="1"/>
</dbReference>
<evidence type="ECO:0000256" key="3">
    <source>
        <dbReference type="SAM" id="MobiDB-lite"/>
    </source>
</evidence>
<feature type="compositionally biased region" description="Acidic residues" evidence="3">
    <location>
        <begin position="639"/>
        <end position="648"/>
    </location>
</feature>
<dbReference type="EMBL" id="JAPFFF010000005">
    <property type="protein sequence ID" value="KAK8889789.1"/>
    <property type="molecule type" value="Genomic_DNA"/>
</dbReference>
<feature type="region of interest" description="Disordered" evidence="3">
    <location>
        <begin position="696"/>
        <end position="738"/>
    </location>
</feature>
<feature type="compositionally biased region" description="Basic and acidic residues" evidence="3">
    <location>
        <begin position="627"/>
        <end position="638"/>
    </location>
</feature>
<dbReference type="InterPro" id="IPR003591">
    <property type="entry name" value="Leu-rich_rpt_typical-subtyp"/>
</dbReference>
<feature type="compositionally biased region" description="Basic and acidic residues" evidence="3">
    <location>
        <begin position="602"/>
        <end position="619"/>
    </location>
</feature>
<accession>A0ABR2KFD5</accession>
<keyword evidence="6" id="KW-1185">Reference proteome</keyword>
<dbReference type="InterPro" id="IPR036457">
    <property type="entry name" value="PPM-type-like_dom_sf"/>
</dbReference>
<reference evidence="5 6" key="1">
    <citation type="submission" date="2024-04" db="EMBL/GenBank/DDBJ databases">
        <title>Tritrichomonas musculus Genome.</title>
        <authorList>
            <person name="Alves-Ferreira E."/>
            <person name="Grigg M."/>
            <person name="Lorenzi H."/>
            <person name="Galac M."/>
        </authorList>
    </citation>
    <scope>NUCLEOTIDE SEQUENCE [LARGE SCALE GENOMIC DNA]</scope>
    <source>
        <strain evidence="5 6">EAF2021</strain>
    </source>
</reference>
<evidence type="ECO:0000313" key="5">
    <source>
        <dbReference type="EMBL" id="KAK8889789.1"/>
    </source>
</evidence>
<dbReference type="SUPFAM" id="SSF81606">
    <property type="entry name" value="PP2C-like"/>
    <property type="match status" value="1"/>
</dbReference>
<feature type="compositionally biased region" description="Basic and acidic residues" evidence="3">
    <location>
        <begin position="696"/>
        <end position="706"/>
    </location>
</feature>
<dbReference type="Gene3D" id="3.80.10.10">
    <property type="entry name" value="Ribonuclease Inhibitor"/>
    <property type="match status" value="4"/>
</dbReference>
<dbReference type="Gene3D" id="3.60.40.10">
    <property type="entry name" value="PPM-type phosphatase domain"/>
    <property type="match status" value="1"/>
</dbReference>
<gene>
    <name evidence="5" type="ORF">M9Y10_034543</name>
</gene>
<dbReference type="SMART" id="SM00365">
    <property type="entry name" value="LRR_SD22"/>
    <property type="match status" value="7"/>
</dbReference>